<accession>A0A822WIQ9</accession>
<organism evidence="1 2">
    <name type="scientific">Enterobacter hormaechei</name>
    <dbReference type="NCBI Taxonomy" id="158836"/>
    <lineage>
        <taxon>Bacteria</taxon>
        <taxon>Pseudomonadati</taxon>
        <taxon>Pseudomonadota</taxon>
        <taxon>Gammaproteobacteria</taxon>
        <taxon>Enterobacterales</taxon>
        <taxon>Enterobacteriaceae</taxon>
        <taxon>Enterobacter</taxon>
        <taxon>Enterobacter cloacae complex</taxon>
    </lineage>
</organism>
<proteinExistence type="predicted"/>
<comment type="caution">
    <text evidence="1">The sequence shown here is derived from an EMBL/GenBank/DDBJ whole genome shotgun (WGS) entry which is preliminary data.</text>
</comment>
<name>A0A822WIQ9_9ENTR</name>
<reference evidence="1 2" key="1">
    <citation type="submission" date="2016-03" db="EMBL/GenBank/DDBJ databases">
        <authorList>
            <consortium name="Pathogen Informatics"/>
        </authorList>
    </citation>
    <scope>NUCLEOTIDE SEQUENCE [LARGE SCALE GENOMIC DNA]</scope>
    <source>
        <strain evidence="2">e1424</strain>
    </source>
</reference>
<dbReference type="EMBL" id="FJYW01000003">
    <property type="protein sequence ID" value="CZX02150.1"/>
    <property type="molecule type" value="Genomic_DNA"/>
</dbReference>
<gene>
    <name evidence="1" type="ORF">SAMEA2273352_01416</name>
</gene>
<protein>
    <submittedName>
        <fullName evidence="1">Uncharacterized protein</fullName>
    </submittedName>
</protein>
<dbReference type="AlphaFoldDB" id="A0A822WIQ9"/>
<dbReference type="Proteomes" id="UP000076205">
    <property type="component" value="Unassembled WGS sequence"/>
</dbReference>
<evidence type="ECO:0000313" key="1">
    <source>
        <dbReference type="EMBL" id="CZX02150.1"/>
    </source>
</evidence>
<evidence type="ECO:0000313" key="2">
    <source>
        <dbReference type="Proteomes" id="UP000076205"/>
    </source>
</evidence>
<sequence length="38" mass="4701">MDWFDVMNARAVRRKYGYKKTRNVAGFSRLIIYRRYTP</sequence>